<dbReference type="InterPro" id="IPR043128">
    <property type="entry name" value="Rev_trsase/Diguanyl_cyclase"/>
</dbReference>
<evidence type="ECO:0000313" key="4">
    <source>
        <dbReference type="Proteomes" id="UP001165121"/>
    </source>
</evidence>
<feature type="compositionally biased region" description="Basic and acidic residues" evidence="1">
    <location>
        <begin position="154"/>
        <end position="169"/>
    </location>
</feature>
<evidence type="ECO:0000259" key="2">
    <source>
        <dbReference type="Pfam" id="PF00078"/>
    </source>
</evidence>
<dbReference type="Gene3D" id="3.30.70.270">
    <property type="match status" value="1"/>
</dbReference>
<dbReference type="SUPFAM" id="SSF56672">
    <property type="entry name" value="DNA/RNA polymerases"/>
    <property type="match status" value="1"/>
</dbReference>
<dbReference type="InterPro" id="IPR043502">
    <property type="entry name" value="DNA/RNA_pol_sf"/>
</dbReference>
<dbReference type="Pfam" id="PF00078">
    <property type="entry name" value="RVT_1"/>
    <property type="match status" value="1"/>
</dbReference>
<evidence type="ECO:0000256" key="1">
    <source>
        <dbReference type="SAM" id="MobiDB-lite"/>
    </source>
</evidence>
<feature type="region of interest" description="Disordered" evidence="1">
    <location>
        <begin position="147"/>
        <end position="202"/>
    </location>
</feature>
<keyword evidence="4" id="KW-1185">Reference proteome</keyword>
<feature type="compositionally biased region" description="Low complexity" evidence="1">
    <location>
        <begin position="170"/>
        <end position="194"/>
    </location>
</feature>
<reference evidence="3" key="1">
    <citation type="submission" date="2023-04" db="EMBL/GenBank/DDBJ databases">
        <title>Phytophthora fragariaefolia NBRC 109709.</title>
        <authorList>
            <person name="Ichikawa N."/>
            <person name="Sato H."/>
            <person name="Tonouchi N."/>
        </authorList>
    </citation>
    <scope>NUCLEOTIDE SEQUENCE</scope>
    <source>
        <strain evidence="3">NBRC 109709</strain>
    </source>
</reference>
<dbReference type="PANTHER" id="PTHR33064">
    <property type="entry name" value="POL PROTEIN"/>
    <property type="match status" value="1"/>
</dbReference>
<proteinExistence type="predicted"/>
<gene>
    <name evidence="3" type="ORF">Pfra01_000331100</name>
</gene>
<organism evidence="3 4">
    <name type="scientific">Phytophthora fragariaefolia</name>
    <dbReference type="NCBI Taxonomy" id="1490495"/>
    <lineage>
        <taxon>Eukaryota</taxon>
        <taxon>Sar</taxon>
        <taxon>Stramenopiles</taxon>
        <taxon>Oomycota</taxon>
        <taxon>Peronosporomycetes</taxon>
        <taxon>Peronosporales</taxon>
        <taxon>Peronosporaceae</taxon>
        <taxon>Phytophthora</taxon>
    </lineage>
</organism>
<dbReference type="InterPro" id="IPR051320">
    <property type="entry name" value="Viral_Replic_Matur_Polypro"/>
</dbReference>
<dbReference type="OrthoDB" id="126052at2759"/>
<protein>
    <submittedName>
        <fullName evidence="3">Unnamed protein product</fullName>
    </submittedName>
</protein>
<sequence>MSILSARANQEIRRHFTRRPAAASLKNEFVPDVTSLFRQQLKVELSIDDCDARIFRYYEDFNGIVEDKRLQGLIGNGNEPEAGYKSRMKARCRLLVDNPQPPVLKAQISRLIDLERRDSKSDDVALFDLILEHANVQQRFHRMSQDNAAIGDSKSAKSEQKPQRSDTNRSGRSPRPAPYAASTSSPPRTSQPAQHARPPPHDHCLVYKGLRWLKDCPNTTDVQREEARRKFREAKEQRSGVLRSKAAQYATPAGDVRINGLLEVPYTPETGADKGIVPHGIVESLLAVQPTLVATPLRTPVEARMADGRLPLCDKEILLDLGLSTIAGLVAMWSLQIVRLAGQPTLTGEADEFSVGDAIPEVQKAPSVDDAIEIEHLVAQDVVNGMSVQYVAAGRRILAEYHDVWRGTFGPDPPARVEPLRVTLQADVVPHRGAPRRTFPFKLNLFDGVFAPGRVPQGVTDSALHFQGEMQKVLALIPHSALVWVDDVILFAPTVEEFVHVLGQLVSLVAGARLKLNMAKSKLFEVEVLWCGRLISSAGVRHDPARVNALFTPPLPATVVDLQYFICTTNWRQDSLPDYARKIAPPLQTKLAAEKKRVGGRGRNALAVATVWTEPEQAAYEAGLSLVRASALMASPDPDAELLVLTDASLNGYSIVVTQVVDWDPTLPVAKQRHGMMICKGGTFKTNV</sequence>
<dbReference type="EMBL" id="BSXT01000253">
    <property type="protein sequence ID" value="GMF22478.1"/>
    <property type="molecule type" value="Genomic_DNA"/>
</dbReference>
<name>A0A9W6TXM7_9STRA</name>
<feature type="domain" description="Reverse transcriptase" evidence="2">
    <location>
        <begin position="447"/>
        <end position="530"/>
    </location>
</feature>
<accession>A0A9W6TXM7</accession>
<dbReference type="PANTHER" id="PTHR33064:SF37">
    <property type="entry name" value="RIBONUCLEASE H"/>
    <property type="match status" value="1"/>
</dbReference>
<dbReference type="Proteomes" id="UP001165121">
    <property type="component" value="Unassembled WGS sequence"/>
</dbReference>
<dbReference type="AlphaFoldDB" id="A0A9W6TXM7"/>
<evidence type="ECO:0000313" key="3">
    <source>
        <dbReference type="EMBL" id="GMF22478.1"/>
    </source>
</evidence>
<dbReference type="InterPro" id="IPR000477">
    <property type="entry name" value="RT_dom"/>
</dbReference>
<comment type="caution">
    <text evidence="3">The sequence shown here is derived from an EMBL/GenBank/DDBJ whole genome shotgun (WGS) entry which is preliminary data.</text>
</comment>